<proteinExistence type="predicted"/>
<dbReference type="InterPro" id="IPR050256">
    <property type="entry name" value="Glycosyltransferase_2"/>
</dbReference>
<feature type="transmembrane region" description="Helical" evidence="1">
    <location>
        <begin position="266"/>
        <end position="288"/>
    </location>
</feature>
<accession>A0A4V5PKC1</accession>
<dbReference type="AlphaFoldDB" id="A0A4V5PKC1"/>
<dbReference type="Pfam" id="PF00535">
    <property type="entry name" value="Glycos_transf_2"/>
    <property type="match status" value="1"/>
</dbReference>
<dbReference type="InterPro" id="IPR001173">
    <property type="entry name" value="Glyco_trans_2-like"/>
</dbReference>
<evidence type="ECO:0000256" key="1">
    <source>
        <dbReference type="SAM" id="Phobius"/>
    </source>
</evidence>
<dbReference type="Gene3D" id="3.90.550.10">
    <property type="entry name" value="Spore Coat Polysaccharide Biosynthesis Protein SpsA, Chain A"/>
    <property type="match status" value="1"/>
</dbReference>
<protein>
    <submittedName>
        <fullName evidence="3">Glycosyltransferase</fullName>
    </submittedName>
</protein>
<keyword evidence="1" id="KW-1133">Transmembrane helix</keyword>
<gene>
    <name evidence="3" type="ORF">FAZ69_04900</name>
</gene>
<evidence type="ECO:0000313" key="4">
    <source>
        <dbReference type="Proteomes" id="UP000305539"/>
    </source>
</evidence>
<organism evidence="3 4">
    <name type="scientific">Trinickia terrae</name>
    <dbReference type="NCBI Taxonomy" id="2571161"/>
    <lineage>
        <taxon>Bacteria</taxon>
        <taxon>Pseudomonadati</taxon>
        <taxon>Pseudomonadota</taxon>
        <taxon>Betaproteobacteria</taxon>
        <taxon>Burkholderiales</taxon>
        <taxon>Burkholderiaceae</taxon>
        <taxon>Trinickia</taxon>
    </lineage>
</organism>
<dbReference type="RefSeq" id="WP_136892812.1">
    <property type="nucleotide sequence ID" value="NZ_SWJE01000002.1"/>
</dbReference>
<evidence type="ECO:0000313" key="3">
    <source>
        <dbReference type="EMBL" id="TKC91780.1"/>
    </source>
</evidence>
<dbReference type="EMBL" id="SWJE01000002">
    <property type="protein sequence ID" value="TKC91780.1"/>
    <property type="molecule type" value="Genomic_DNA"/>
</dbReference>
<dbReference type="PANTHER" id="PTHR48090">
    <property type="entry name" value="UNDECAPRENYL-PHOSPHATE 4-DEOXY-4-FORMAMIDO-L-ARABINOSE TRANSFERASE-RELATED"/>
    <property type="match status" value="1"/>
</dbReference>
<dbReference type="CDD" id="cd04179">
    <property type="entry name" value="DPM_DPG-synthase_like"/>
    <property type="match status" value="1"/>
</dbReference>
<dbReference type="GO" id="GO:0016740">
    <property type="term" value="F:transferase activity"/>
    <property type="evidence" value="ECO:0007669"/>
    <property type="project" value="UniProtKB-KW"/>
</dbReference>
<dbReference type="InterPro" id="IPR029044">
    <property type="entry name" value="Nucleotide-diphossugar_trans"/>
</dbReference>
<dbReference type="OrthoDB" id="276604at2"/>
<comment type="caution">
    <text evidence="3">The sequence shown here is derived from an EMBL/GenBank/DDBJ whole genome shotgun (WGS) entry which is preliminary data.</text>
</comment>
<feature type="transmembrane region" description="Helical" evidence="1">
    <location>
        <begin position="229"/>
        <end position="254"/>
    </location>
</feature>
<keyword evidence="3" id="KW-0808">Transferase</keyword>
<keyword evidence="1" id="KW-0812">Transmembrane</keyword>
<dbReference type="PANTHER" id="PTHR48090:SF7">
    <property type="entry name" value="RFBJ PROTEIN"/>
    <property type="match status" value="1"/>
</dbReference>
<keyword evidence="4" id="KW-1185">Reference proteome</keyword>
<sequence>MKPSKVAVLIPCYNEEVAIGKVVRDFRQALPDATIYVYDNNSRDRTASVAAQAGAVVRHESQQGKGHVVRRMFRDIDADYYIMVDGDDTYEAGHAPDMLRTAMSGPFDLVNYIRKETEDAAYRGGHRFGNLMLTGVVRKIFGNRVKDMLSGYKVFSRRFVKSFPALSSGFDIETELTVHALELSMPISHVEGPYRGRPEGSESKLHTYRDGYRILKLIMKLIRHERPMFFFGCLSILLTLIALVLVAPVVLHYLETGFVPRLPTAILSMGLILLASLSLTTGTILDTVSRGRREVRMLAYLQYQPHEVSEMAEKAEH</sequence>
<name>A0A4V5PKC1_9BURK</name>
<evidence type="ECO:0000259" key="2">
    <source>
        <dbReference type="Pfam" id="PF00535"/>
    </source>
</evidence>
<dbReference type="SUPFAM" id="SSF53448">
    <property type="entry name" value="Nucleotide-diphospho-sugar transferases"/>
    <property type="match status" value="1"/>
</dbReference>
<keyword evidence="1" id="KW-0472">Membrane</keyword>
<dbReference type="Proteomes" id="UP000305539">
    <property type="component" value="Unassembled WGS sequence"/>
</dbReference>
<feature type="domain" description="Glycosyltransferase 2-like" evidence="2">
    <location>
        <begin position="8"/>
        <end position="157"/>
    </location>
</feature>
<reference evidence="3 4" key="1">
    <citation type="submission" date="2019-04" db="EMBL/GenBank/DDBJ databases">
        <title>Trinickia sp. 7GSK02, isolated from subtropical forest soil.</title>
        <authorList>
            <person name="Gao Z.-H."/>
            <person name="Qiu L.-H."/>
        </authorList>
    </citation>
    <scope>NUCLEOTIDE SEQUENCE [LARGE SCALE GENOMIC DNA]</scope>
    <source>
        <strain evidence="3 4">7GSK02</strain>
    </source>
</reference>